<dbReference type="AlphaFoldDB" id="A0A9D1IQW1"/>
<proteinExistence type="predicted"/>
<reference evidence="3" key="1">
    <citation type="submission" date="2020-10" db="EMBL/GenBank/DDBJ databases">
        <authorList>
            <person name="Gilroy R."/>
        </authorList>
    </citation>
    <scope>NUCLEOTIDE SEQUENCE</scope>
    <source>
        <strain evidence="3">CHK193-30670</strain>
    </source>
</reference>
<gene>
    <name evidence="3" type="ORF">IAB68_03300</name>
</gene>
<feature type="transmembrane region" description="Helical" evidence="2">
    <location>
        <begin position="79"/>
        <end position="97"/>
    </location>
</feature>
<keyword evidence="2" id="KW-0812">Transmembrane</keyword>
<evidence type="ECO:0000313" key="3">
    <source>
        <dbReference type="EMBL" id="HIU40304.1"/>
    </source>
</evidence>
<evidence type="ECO:0000313" key="4">
    <source>
        <dbReference type="Proteomes" id="UP000824074"/>
    </source>
</evidence>
<dbReference type="EMBL" id="DVMT01000032">
    <property type="protein sequence ID" value="HIU40304.1"/>
    <property type="molecule type" value="Genomic_DNA"/>
</dbReference>
<organism evidence="3 4">
    <name type="scientific">Candidatus Aphodocola excrementigallinarum</name>
    <dbReference type="NCBI Taxonomy" id="2840670"/>
    <lineage>
        <taxon>Bacteria</taxon>
        <taxon>Bacillati</taxon>
        <taxon>Bacillota</taxon>
        <taxon>Bacilli</taxon>
        <taxon>Candidatus Aphodocola</taxon>
    </lineage>
</organism>
<accession>A0A9D1IQW1</accession>
<keyword evidence="2" id="KW-0472">Membrane</keyword>
<sequence>MEEKDKNKKTEEELKKDTDENEELSLDDSNKENDTDDEKDYVTREINLDDLYDGAINNTVVIDPITNKEVLMSNKKPNYTILGVALAIIILLLLYYLNNKSSFGRKTTDVEPNTTVNTRTTQDIESEYGTLTCTYKSNSDAESQDVTYTANYENSQITTTSFNYVVISNSNNNTSAVIEDLKTQYETFFINNASVSGNTVSFQSNGAGFTFSVETNYNRTGFDGLNVVDGQTILYVKPSKDDTVDSLEDAYQNKGFSCSRTNTSE</sequence>
<evidence type="ECO:0000256" key="1">
    <source>
        <dbReference type="SAM" id="MobiDB-lite"/>
    </source>
</evidence>
<feature type="compositionally biased region" description="Basic and acidic residues" evidence="1">
    <location>
        <begin position="1"/>
        <end position="18"/>
    </location>
</feature>
<dbReference type="Proteomes" id="UP000824074">
    <property type="component" value="Unassembled WGS sequence"/>
</dbReference>
<comment type="caution">
    <text evidence="3">The sequence shown here is derived from an EMBL/GenBank/DDBJ whole genome shotgun (WGS) entry which is preliminary data.</text>
</comment>
<protein>
    <submittedName>
        <fullName evidence="3">Uncharacterized protein</fullName>
    </submittedName>
</protein>
<reference evidence="3" key="2">
    <citation type="journal article" date="2021" name="PeerJ">
        <title>Extensive microbial diversity within the chicken gut microbiome revealed by metagenomics and culture.</title>
        <authorList>
            <person name="Gilroy R."/>
            <person name="Ravi A."/>
            <person name="Getino M."/>
            <person name="Pursley I."/>
            <person name="Horton D.L."/>
            <person name="Alikhan N.F."/>
            <person name="Baker D."/>
            <person name="Gharbi K."/>
            <person name="Hall N."/>
            <person name="Watson M."/>
            <person name="Adriaenssens E.M."/>
            <person name="Foster-Nyarko E."/>
            <person name="Jarju S."/>
            <person name="Secka A."/>
            <person name="Antonio M."/>
            <person name="Oren A."/>
            <person name="Chaudhuri R.R."/>
            <person name="La Ragione R."/>
            <person name="Hildebrand F."/>
            <person name="Pallen M.J."/>
        </authorList>
    </citation>
    <scope>NUCLEOTIDE SEQUENCE</scope>
    <source>
        <strain evidence="3">CHK193-30670</strain>
    </source>
</reference>
<keyword evidence="2" id="KW-1133">Transmembrane helix</keyword>
<feature type="region of interest" description="Disordered" evidence="1">
    <location>
        <begin position="1"/>
        <end position="40"/>
    </location>
</feature>
<evidence type="ECO:0000256" key="2">
    <source>
        <dbReference type="SAM" id="Phobius"/>
    </source>
</evidence>
<name>A0A9D1IQW1_9FIRM</name>